<evidence type="ECO:0000256" key="4">
    <source>
        <dbReference type="ARBA" id="ARBA00022525"/>
    </source>
</evidence>
<keyword evidence="4" id="KW-0964">Secreted</keyword>
<protein>
    <submittedName>
        <fullName evidence="8">Uncharacterized protein</fullName>
    </submittedName>
</protein>
<organism evidence="8 9">
    <name type="scientific">Anopheles christyi</name>
    <dbReference type="NCBI Taxonomy" id="43041"/>
    <lineage>
        <taxon>Eukaryota</taxon>
        <taxon>Metazoa</taxon>
        <taxon>Ecdysozoa</taxon>
        <taxon>Arthropoda</taxon>
        <taxon>Hexapoda</taxon>
        <taxon>Insecta</taxon>
        <taxon>Pterygota</taxon>
        <taxon>Neoptera</taxon>
        <taxon>Endopterygota</taxon>
        <taxon>Diptera</taxon>
        <taxon>Nematocera</taxon>
        <taxon>Culicoidea</taxon>
        <taxon>Culicidae</taxon>
        <taxon>Anophelinae</taxon>
        <taxon>Anopheles</taxon>
    </lineage>
</organism>
<dbReference type="Gene3D" id="1.10.238.270">
    <property type="match status" value="1"/>
</dbReference>
<dbReference type="AlphaFoldDB" id="A0A9I3A6K8"/>
<evidence type="ECO:0000256" key="7">
    <source>
        <dbReference type="ARBA" id="ARBA00023157"/>
    </source>
</evidence>
<evidence type="ECO:0000313" key="9">
    <source>
        <dbReference type="Proteomes" id="UP000075881"/>
    </source>
</evidence>
<evidence type="ECO:0000256" key="3">
    <source>
        <dbReference type="ARBA" id="ARBA00022448"/>
    </source>
</evidence>
<keyword evidence="9" id="KW-1185">Reference proteome</keyword>
<dbReference type="GO" id="GO:0005576">
    <property type="term" value="C:extracellular region"/>
    <property type="evidence" value="ECO:0007669"/>
    <property type="project" value="UniProtKB-SubCell"/>
</dbReference>
<proteinExistence type="inferred from homology"/>
<evidence type="ECO:0000313" key="8">
    <source>
        <dbReference type="EnsemblMetazoa" id="ACHR015148-PA"/>
    </source>
</evidence>
<dbReference type="EnsemblMetazoa" id="ACHR015148-RA">
    <property type="protein sequence ID" value="ACHR015148-PA"/>
    <property type="gene ID" value="ACHR015148"/>
</dbReference>
<reference evidence="8" key="2">
    <citation type="submission" date="2023-03" db="UniProtKB">
        <authorList>
            <consortium name="EnsemblMetazoa"/>
        </authorList>
    </citation>
    <scope>IDENTIFICATION</scope>
    <source>
        <strain evidence="8">ACHKN1017</strain>
    </source>
</reference>
<evidence type="ECO:0000256" key="2">
    <source>
        <dbReference type="ARBA" id="ARBA00008098"/>
    </source>
</evidence>
<dbReference type="GO" id="GO:0005549">
    <property type="term" value="F:odorant binding"/>
    <property type="evidence" value="ECO:0007669"/>
    <property type="project" value="InterPro"/>
</dbReference>
<comment type="subcellular location">
    <subcellularLocation>
        <location evidence="1">Secreted</location>
    </subcellularLocation>
</comment>
<evidence type="ECO:0000256" key="6">
    <source>
        <dbReference type="ARBA" id="ARBA00022725"/>
    </source>
</evidence>
<sequence length="159" mass="18153">MHFLDTGSQQNGSAKNAFTVYLLISFMFQLIPRPVRTKCQERAAMHHNPGTNPYGVCLAQCEYEELEAIDGDEVDLTKLYPLTEKFPFDYRYAVRRAIDECNALLQSRKHRMAGDGKQCSMVGVEVDNCLHRITFNNCPNSRWKASITCNKVRQGLKIC</sequence>
<evidence type="ECO:0000256" key="1">
    <source>
        <dbReference type="ARBA" id="ARBA00004613"/>
    </source>
</evidence>
<reference evidence="9" key="1">
    <citation type="submission" date="2013-03" db="EMBL/GenBank/DDBJ databases">
        <title>The Genome Sequence of Anopheles christyi ACHKN1017.</title>
        <authorList>
            <consortium name="The Broad Institute Genomics Platform"/>
            <person name="Neafsey D.E."/>
            <person name="Besansky N."/>
            <person name="Walker B."/>
            <person name="Young S.K."/>
            <person name="Zeng Q."/>
            <person name="Gargeya S."/>
            <person name="Fitzgerald M."/>
            <person name="Haas B."/>
            <person name="Abouelleil A."/>
            <person name="Allen A.W."/>
            <person name="Alvarado L."/>
            <person name="Arachchi H.M."/>
            <person name="Berlin A.M."/>
            <person name="Chapman S.B."/>
            <person name="Gainer-Dewar J."/>
            <person name="Goldberg J."/>
            <person name="Griggs A."/>
            <person name="Gujja S."/>
            <person name="Hansen M."/>
            <person name="Howarth C."/>
            <person name="Imamovic A."/>
            <person name="Ireland A."/>
            <person name="Larimer J."/>
            <person name="McCowan C."/>
            <person name="Murphy C."/>
            <person name="Pearson M."/>
            <person name="Poon T.W."/>
            <person name="Priest M."/>
            <person name="Roberts A."/>
            <person name="Saif S."/>
            <person name="Shea T."/>
            <person name="Sisk P."/>
            <person name="Sykes S."/>
            <person name="Wortman J."/>
            <person name="Nusbaum C."/>
            <person name="Birren B."/>
        </authorList>
    </citation>
    <scope>NUCLEOTIDE SEQUENCE [LARGE SCALE GENOMIC DNA]</scope>
    <source>
        <strain evidence="9">ACHKN1017</strain>
    </source>
</reference>
<keyword evidence="5" id="KW-0716">Sensory transduction</keyword>
<keyword evidence="6" id="KW-0552">Olfaction</keyword>
<accession>A0A9I3A6K8</accession>
<comment type="similarity">
    <text evidence="2">Belongs to the PBP/GOBP family.</text>
</comment>
<dbReference type="Proteomes" id="UP000075881">
    <property type="component" value="Unassembled WGS sequence"/>
</dbReference>
<dbReference type="InterPro" id="IPR052295">
    <property type="entry name" value="Odorant-binding_protein"/>
</dbReference>
<dbReference type="SUPFAM" id="SSF47565">
    <property type="entry name" value="Insect pheromone/odorant-binding proteins"/>
    <property type="match status" value="1"/>
</dbReference>
<keyword evidence="3" id="KW-0813">Transport</keyword>
<keyword evidence="7" id="KW-1015">Disulfide bond</keyword>
<dbReference type="InterPro" id="IPR036728">
    <property type="entry name" value="PBP_GOBP_sf"/>
</dbReference>
<dbReference type="PANTHER" id="PTHR21066">
    <property type="entry name" value="ODORANT-BINDING PROTEIN 59A-RELATED"/>
    <property type="match status" value="1"/>
</dbReference>
<evidence type="ECO:0000256" key="5">
    <source>
        <dbReference type="ARBA" id="ARBA00022606"/>
    </source>
</evidence>
<dbReference type="PANTHER" id="PTHR21066:SF3">
    <property type="entry name" value="IP02236P"/>
    <property type="match status" value="1"/>
</dbReference>
<name>A0A9I3A6K8_9DIPT</name>
<dbReference type="GO" id="GO:0007608">
    <property type="term" value="P:sensory perception of smell"/>
    <property type="evidence" value="ECO:0007669"/>
    <property type="project" value="UniProtKB-KW"/>
</dbReference>